<comment type="caution">
    <text evidence="1">The sequence shown here is derived from an EMBL/GenBank/DDBJ whole genome shotgun (WGS) entry which is preliminary data.</text>
</comment>
<sequence length="110" mass="11380">MDTAYQGFETNVLTFYGPDVAIGDLVKVSGEGTVAKCAAKEPFVGLVVTKRGDFAGVQMRGYMELKAGGTITYGYCKMDTDGANGVTGASTGAMTHLVISKGTDTVGIIL</sequence>
<evidence type="ECO:0000313" key="1">
    <source>
        <dbReference type="EMBL" id="HIU69753.1"/>
    </source>
</evidence>
<reference evidence="1" key="2">
    <citation type="journal article" date="2021" name="PeerJ">
        <title>Extensive microbial diversity within the chicken gut microbiome revealed by metagenomics and culture.</title>
        <authorList>
            <person name="Gilroy R."/>
            <person name="Ravi A."/>
            <person name="Getino M."/>
            <person name="Pursley I."/>
            <person name="Horton D.L."/>
            <person name="Alikhan N.F."/>
            <person name="Baker D."/>
            <person name="Gharbi K."/>
            <person name="Hall N."/>
            <person name="Watson M."/>
            <person name="Adriaenssens E.M."/>
            <person name="Foster-Nyarko E."/>
            <person name="Jarju S."/>
            <person name="Secka A."/>
            <person name="Antonio M."/>
            <person name="Oren A."/>
            <person name="Chaudhuri R.R."/>
            <person name="La Ragione R."/>
            <person name="Hildebrand F."/>
            <person name="Pallen M.J."/>
        </authorList>
    </citation>
    <scope>NUCLEOTIDE SEQUENCE</scope>
    <source>
        <strain evidence="1">CHK176-6737</strain>
    </source>
</reference>
<proteinExistence type="predicted"/>
<dbReference type="EMBL" id="DVNM01000042">
    <property type="protein sequence ID" value="HIU69753.1"/>
    <property type="molecule type" value="Genomic_DNA"/>
</dbReference>
<organism evidence="1 2">
    <name type="scientific">Candidatus Scybalenecus merdavium</name>
    <dbReference type="NCBI Taxonomy" id="2840939"/>
    <lineage>
        <taxon>Bacteria</taxon>
        <taxon>Bacillati</taxon>
        <taxon>Bacillota</taxon>
        <taxon>Clostridia</taxon>
        <taxon>Eubacteriales</taxon>
        <taxon>Oscillospiraceae</taxon>
        <taxon>Oscillospiraceae incertae sedis</taxon>
        <taxon>Candidatus Scybalenecus</taxon>
    </lineage>
</organism>
<dbReference type="Proteomes" id="UP000824125">
    <property type="component" value="Unassembled WGS sequence"/>
</dbReference>
<evidence type="ECO:0008006" key="3">
    <source>
        <dbReference type="Google" id="ProtNLM"/>
    </source>
</evidence>
<dbReference type="AlphaFoldDB" id="A0A9D1SPA8"/>
<reference evidence="1" key="1">
    <citation type="submission" date="2020-10" db="EMBL/GenBank/DDBJ databases">
        <authorList>
            <person name="Gilroy R."/>
        </authorList>
    </citation>
    <scope>NUCLEOTIDE SEQUENCE</scope>
    <source>
        <strain evidence="1">CHK176-6737</strain>
    </source>
</reference>
<accession>A0A9D1SPA8</accession>
<name>A0A9D1SPA8_9FIRM</name>
<evidence type="ECO:0000313" key="2">
    <source>
        <dbReference type="Proteomes" id="UP000824125"/>
    </source>
</evidence>
<protein>
    <recommendedName>
        <fullName evidence="3">DUF2190 family protein</fullName>
    </recommendedName>
</protein>
<gene>
    <name evidence="1" type="ORF">IAD23_07350</name>
</gene>